<dbReference type="AlphaFoldDB" id="A0A1M4TKU2"/>
<dbReference type="EC" id="2.7.13.3" evidence="3"/>
<dbReference type="CDD" id="cd16922">
    <property type="entry name" value="HATPase_EvgS-ArcB-TorS-like"/>
    <property type="match status" value="1"/>
</dbReference>
<dbReference type="InterPro" id="IPR000014">
    <property type="entry name" value="PAS"/>
</dbReference>
<dbReference type="InterPro" id="IPR036097">
    <property type="entry name" value="HisK_dim/P_sf"/>
</dbReference>
<dbReference type="SUPFAM" id="SSF47226">
    <property type="entry name" value="Histidine-containing phosphotransfer domain, HPT domain"/>
    <property type="match status" value="1"/>
</dbReference>
<dbReference type="InterPro" id="IPR003594">
    <property type="entry name" value="HATPase_dom"/>
</dbReference>
<keyword evidence="13" id="KW-0472">Membrane</keyword>
<dbReference type="SMART" id="SM00448">
    <property type="entry name" value="REC"/>
    <property type="match status" value="1"/>
</dbReference>
<dbReference type="PROSITE" id="PS50109">
    <property type="entry name" value="HIS_KIN"/>
    <property type="match status" value="1"/>
</dbReference>
<dbReference type="Gene3D" id="3.30.450.20">
    <property type="entry name" value="PAS domain"/>
    <property type="match status" value="1"/>
</dbReference>
<organism evidence="19 20">
    <name type="scientific">Marinomonas polaris DSM 16579</name>
    <dbReference type="NCBI Taxonomy" id="1122206"/>
    <lineage>
        <taxon>Bacteria</taxon>
        <taxon>Pseudomonadati</taxon>
        <taxon>Pseudomonadota</taxon>
        <taxon>Gammaproteobacteria</taxon>
        <taxon>Oceanospirillales</taxon>
        <taxon>Oceanospirillaceae</taxon>
        <taxon>Marinomonas</taxon>
    </lineage>
</organism>
<dbReference type="GO" id="GO:0005524">
    <property type="term" value="F:ATP binding"/>
    <property type="evidence" value="ECO:0007669"/>
    <property type="project" value="UniProtKB-KW"/>
</dbReference>
<feature type="domain" description="Histidine kinase" evidence="16">
    <location>
        <begin position="196"/>
        <end position="417"/>
    </location>
</feature>
<dbReference type="SUPFAM" id="SSF55785">
    <property type="entry name" value="PYP-like sensor domain (PAS domain)"/>
    <property type="match status" value="1"/>
</dbReference>
<feature type="coiled-coil region" evidence="15">
    <location>
        <begin position="158"/>
        <end position="189"/>
    </location>
</feature>
<evidence type="ECO:0000256" key="1">
    <source>
        <dbReference type="ARBA" id="ARBA00000085"/>
    </source>
</evidence>
<dbReference type="CDD" id="cd00082">
    <property type="entry name" value="HisKA"/>
    <property type="match status" value="1"/>
</dbReference>
<keyword evidence="6" id="KW-0808">Transferase</keyword>
<evidence type="ECO:0000256" key="6">
    <source>
        <dbReference type="ARBA" id="ARBA00022679"/>
    </source>
</evidence>
<comment type="catalytic activity">
    <reaction evidence="1">
        <text>ATP + protein L-histidine = ADP + protein N-phospho-L-histidine.</text>
        <dbReference type="EC" id="2.7.13.3"/>
    </reaction>
</comment>
<evidence type="ECO:0000313" key="19">
    <source>
        <dbReference type="EMBL" id="SHE45113.1"/>
    </source>
</evidence>
<dbReference type="PANTHER" id="PTHR45339:SF1">
    <property type="entry name" value="HYBRID SIGNAL TRANSDUCTION HISTIDINE KINASE J"/>
    <property type="match status" value="1"/>
</dbReference>
<dbReference type="InterPro" id="IPR001789">
    <property type="entry name" value="Sig_transdc_resp-reg_receiver"/>
</dbReference>
<dbReference type="SMART" id="SM00387">
    <property type="entry name" value="HATPase_c"/>
    <property type="match status" value="1"/>
</dbReference>
<dbReference type="Pfam" id="PF00512">
    <property type="entry name" value="HisKA"/>
    <property type="match status" value="1"/>
</dbReference>
<dbReference type="InterPro" id="IPR036641">
    <property type="entry name" value="HPT_dom_sf"/>
</dbReference>
<dbReference type="Pfam" id="PF08448">
    <property type="entry name" value="PAS_4"/>
    <property type="match status" value="1"/>
</dbReference>
<dbReference type="GO" id="GO:0000155">
    <property type="term" value="F:phosphorelay sensor kinase activity"/>
    <property type="evidence" value="ECO:0007669"/>
    <property type="project" value="InterPro"/>
</dbReference>
<keyword evidence="15" id="KW-0175">Coiled coil</keyword>
<dbReference type="OrthoDB" id="5555669at2"/>
<proteinExistence type="predicted"/>
<dbReference type="NCBIfam" id="TIGR00229">
    <property type="entry name" value="sensory_box"/>
    <property type="match status" value="1"/>
</dbReference>
<dbReference type="SUPFAM" id="SSF52172">
    <property type="entry name" value="CheY-like"/>
    <property type="match status" value="1"/>
</dbReference>
<dbReference type="PROSITE" id="PS50113">
    <property type="entry name" value="PAC"/>
    <property type="match status" value="1"/>
</dbReference>
<keyword evidence="7" id="KW-0812">Transmembrane</keyword>
<evidence type="ECO:0000256" key="12">
    <source>
        <dbReference type="ARBA" id="ARBA00023012"/>
    </source>
</evidence>
<evidence type="ECO:0000259" key="18">
    <source>
        <dbReference type="PROSITE" id="PS50113"/>
    </source>
</evidence>
<dbReference type="GO" id="GO:0005886">
    <property type="term" value="C:plasma membrane"/>
    <property type="evidence" value="ECO:0007669"/>
    <property type="project" value="UniProtKB-SubCell"/>
</dbReference>
<sequence>MSLGNAFNKEEHDQTIIDCFLQMWRYSADLMFIMAVEDGDEFSLYDNNPASKAVMGLEKGAEIHRLNLRVQFGDEMAEQVYATYRQVLQGGKPVSIEQAGMRGDGSQIYFDTLFVPIFDSLGKPIFVCGVSRDITKIKEAETVALKANEKLLEYSTALETINQELDRKVQERTKELENAKRIVEESLEAKSSFVARMSHEIRTPINAVIGLSHLTLKTSLNHEQKDYINTILSSGENLLSLVNDVLDFSKIEAGEMGIEKVPFSPKLIVQHAINMNAIKAEEKKLAVTVDISPSLPPMLLGDPLRIQQVLVNLVTNAVKFTERGGVCVRMYADENNDKGVLIRCDVIDTGIGISKVYLDQLFQSFHQADDSVTRKFGGTGLGLTISRQLCSLMNGDIWVHSELGQGSTFSFVLPLNIAPDLLLLNESTLNEKVLKEECRENKSIPNFSQYNILLAEDNLINQKVILGYLDDTLIKVDVVGNGEEAINKLENKKYDLVLMDIQMPIMDGLTASKKIRQSSLYGNIPIIAMTAHVSDEAKKQSAHAGMNAHLDKPIKKFDLYKILQKHLATNKHHNSLQMKGFVMHEQDALHSEVLSNLYSIDTLDIDKAIKNLSGKKDLYLDLISSFYNRYKDFSLAECIGIDLDGVIHSLKSNAAYIGALNISVFCTELEGNIKNGAFCSELIIHLVGMVKVLVDKLKCILMPYFSLIKSSEDIEGFSESDLVNKLKKIVPLLKKSDFFVENHFSLLRKMVRGSKYVLDIENLIYDVKNIEFETAAVKASQLVLELQGD</sequence>
<dbReference type="Gene3D" id="3.30.565.10">
    <property type="entry name" value="Histidine kinase-like ATPase, C-terminal domain"/>
    <property type="match status" value="1"/>
</dbReference>
<dbReference type="PROSITE" id="PS50110">
    <property type="entry name" value="RESPONSE_REGULATORY"/>
    <property type="match status" value="1"/>
</dbReference>
<dbReference type="Gene3D" id="1.20.120.160">
    <property type="entry name" value="HPT domain"/>
    <property type="match status" value="1"/>
</dbReference>
<dbReference type="InterPro" id="IPR035965">
    <property type="entry name" value="PAS-like_dom_sf"/>
</dbReference>
<evidence type="ECO:0000256" key="8">
    <source>
        <dbReference type="ARBA" id="ARBA00022741"/>
    </source>
</evidence>
<evidence type="ECO:0000256" key="7">
    <source>
        <dbReference type="ARBA" id="ARBA00022692"/>
    </source>
</evidence>
<protein>
    <recommendedName>
        <fullName evidence="3">histidine kinase</fullName>
        <ecNumber evidence="3">2.7.13.3</ecNumber>
    </recommendedName>
</protein>
<accession>A0A1M4TKU2</accession>
<dbReference type="SMART" id="SM00388">
    <property type="entry name" value="HisKA"/>
    <property type="match status" value="1"/>
</dbReference>
<keyword evidence="8" id="KW-0547">Nucleotide-binding</keyword>
<dbReference type="CDD" id="cd17546">
    <property type="entry name" value="REC_hyHK_CKI1_RcsC-like"/>
    <property type="match status" value="1"/>
</dbReference>
<dbReference type="Pfam" id="PF00072">
    <property type="entry name" value="Response_reg"/>
    <property type="match status" value="1"/>
</dbReference>
<evidence type="ECO:0000256" key="13">
    <source>
        <dbReference type="ARBA" id="ARBA00023136"/>
    </source>
</evidence>
<dbReference type="CDD" id="cd00130">
    <property type="entry name" value="PAS"/>
    <property type="match status" value="1"/>
</dbReference>
<dbReference type="FunFam" id="1.10.287.130:FF:000004">
    <property type="entry name" value="Ethylene receptor 1"/>
    <property type="match status" value="1"/>
</dbReference>
<dbReference type="PANTHER" id="PTHR45339">
    <property type="entry name" value="HYBRID SIGNAL TRANSDUCTION HISTIDINE KINASE J"/>
    <property type="match status" value="1"/>
</dbReference>
<evidence type="ECO:0000313" key="20">
    <source>
        <dbReference type="Proteomes" id="UP000184517"/>
    </source>
</evidence>
<gene>
    <name evidence="19" type="ORF">SAMN02745753_00314</name>
</gene>
<dbReference type="RefSeq" id="WP_072837958.1">
    <property type="nucleotide sequence ID" value="NZ_FQVF01000002.1"/>
</dbReference>
<keyword evidence="20" id="KW-1185">Reference proteome</keyword>
<feature type="modified residue" description="4-aspartylphosphate" evidence="14">
    <location>
        <position position="500"/>
    </location>
</feature>
<evidence type="ECO:0000256" key="4">
    <source>
        <dbReference type="ARBA" id="ARBA00022475"/>
    </source>
</evidence>
<dbReference type="Gene3D" id="1.10.287.130">
    <property type="match status" value="1"/>
</dbReference>
<evidence type="ECO:0000259" key="16">
    <source>
        <dbReference type="PROSITE" id="PS50109"/>
    </source>
</evidence>
<dbReference type="PRINTS" id="PR00344">
    <property type="entry name" value="BCTRLSENSOR"/>
</dbReference>
<dbReference type="Proteomes" id="UP000184517">
    <property type="component" value="Unassembled WGS sequence"/>
</dbReference>
<dbReference type="InterPro" id="IPR000700">
    <property type="entry name" value="PAS-assoc_C"/>
</dbReference>
<dbReference type="InterPro" id="IPR003661">
    <property type="entry name" value="HisK_dim/P_dom"/>
</dbReference>
<evidence type="ECO:0000256" key="14">
    <source>
        <dbReference type="PROSITE-ProRule" id="PRU00169"/>
    </source>
</evidence>
<keyword evidence="9" id="KW-0418">Kinase</keyword>
<keyword evidence="5 14" id="KW-0597">Phosphoprotein</keyword>
<evidence type="ECO:0000256" key="15">
    <source>
        <dbReference type="SAM" id="Coils"/>
    </source>
</evidence>
<keyword evidence="11" id="KW-1133">Transmembrane helix</keyword>
<name>A0A1M4TKU2_9GAMM</name>
<evidence type="ECO:0000256" key="9">
    <source>
        <dbReference type="ARBA" id="ARBA00022777"/>
    </source>
</evidence>
<keyword evidence="4" id="KW-1003">Cell membrane</keyword>
<dbReference type="Gene3D" id="3.40.50.2300">
    <property type="match status" value="1"/>
</dbReference>
<reference evidence="20" key="1">
    <citation type="submission" date="2016-11" db="EMBL/GenBank/DDBJ databases">
        <authorList>
            <person name="Varghese N."/>
            <person name="Submissions S."/>
        </authorList>
    </citation>
    <scope>NUCLEOTIDE SEQUENCE [LARGE SCALE GENOMIC DNA]</scope>
    <source>
        <strain evidence="20">DSM 16579</strain>
    </source>
</reference>
<evidence type="ECO:0000256" key="3">
    <source>
        <dbReference type="ARBA" id="ARBA00012438"/>
    </source>
</evidence>
<dbReference type="FunFam" id="3.30.565.10:FF:000010">
    <property type="entry name" value="Sensor histidine kinase RcsC"/>
    <property type="match status" value="1"/>
</dbReference>
<dbReference type="InterPro" id="IPR036890">
    <property type="entry name" value="HATPase_C_sf"/>
</dbReference>
<keyword evidence="10" id="KW-0067">ATP-binding</keyword>
<evidence type="ECO:0000256" key="5">
    <source>
        <dbReference type="ARBA" id="ARBA00022553"/>
    </source>
</evidence>
<dbReference type="STRING" id="1122206.SAMN02745753_00314"/>
<dbReference type="InterPro" id="IPR004358">
    <property type="entry name" value="Sig_transdc_His_kin-like_C"/>
</dbReference>
<dbReference type="SUPFAM" id="SSF55874">
    <property type="entry name" value="ATPase domain of HSP90 chaperone/DNA topoisomerase II/histidine kinase"/>
    <property type="match status" value="1"/>
</dbReference>
<evidence type="ECO:0000256" key="11">
    <source>
        <dbReference type="ARBA" id="ARBA00022989"/>
    </source>
</evidence>
<keyword evidence="12" id="KW-0902">Two-component regulatory system</keyword>
<feature type="domain" description="Response regulatory" evidence="17">
    <location>
        <begin position="451"/>
        <end position="567"/>
    </location>
</feature>
<dbReference type="InterPro" id="IPR013656">
    <property type="entry name" value="PAS_4"/>
</dbReference>
<dbReference type="Pfam" id="PF02518">
    <property type="entry name" value="HATPase_c"/>
    <property type="match status" value="1"/>
</dbReference>
<feature type="domain" description="PAC" evidence="18">
    <location>
        <begin position="94"/>
        <end position="146"/>
    </location>
</feature>
<dbReference type="SUPFAM" id="SSF47384">
    <property type="entry name" value="Homodimeric domain of signal transducing histidine kinase"/>
    <property type="match status" value="1"/>
</dbReference>
<evidence type="ECO:0000256" key="2">
    <source>
        <dbReference type="ARBA" id="ARBA00004651"/>
    </source>
</evidence>
<dbReference type="InterPro" id="IPR011006">
    <property type="entry name" value="CheY-like_superfamily"/>
</dbReference>
<evidence type="ECO:0000259" key="17">
    <source>
        <dbReference type="PROSITE" id="PS50110"/>
    </source>
</evidence>
<dbReference type="EMBL" id="FQVF01000002">
    <property type="protein sequence ID" value="SHE45113.1"/>
    <property type="molecule type" value="Genomic_DNA"/>
</dbReference>
<dbReference type="InterPro" id="IPR005467">
    <property type="entry name" value="His_kinase_dom"/>
</dbReference>
<evidence type="ECO:0000256" key="10">
    <source>
        <dbReference type="ARBA" id="ARBA00022840"/>
    </source>
</evidence>
<comment type="subcellular location">
    <subcellularLocation>
        <location evidence="2">Cell membrane</location>
        <topology evidence="2">Multi-pass membrane protein</topology>
    </subcellularLocation>
</comment>